<dbReference type="CDD" id="cd17546">
    <property type="entry name" value="REC_hyHK_CKI1_RcsC-like"/>
    <property type="match status" value="1"/>
</dbReference>
<comment type="caution">
    <text evidence="3">The sequence shown here is derived from an EMBL/GenBank/DDBJ whole genome shotgun (WGS) entry which is preliminary data.</text>
</comment>
<evidence type="ECO:0000256" key="1">
    <source>
        <dbReference type="PROSITE-ProRule" id="PRU00169"/>
    </source>
</evidence>
<dbReference type="GO" id="GO:0000160">
    <property type="term" value="P:phosphorelay signal transduction system"/>
    <property type="evidence" value="ECO:0007669"/>
    <property type="project" value="InterPro"/>
</dbReference>
<dbReference type="Proteomes" id="UP000885792">
    <property type="component" value="Unassembled WGS sequence"/>
</dbReference>
<feature type="domain" description="Response regulatory" evidence="2">
    <location>
        <begin position="8"/>
        <end position="123"/>
    </location>
</feature>
<sequence>MSGENSRRALVVDDSLTVRIYHSSLLRNFGYEVDTAENGLEALEMAMKKRYDLILSDINMPVMDGFEFVRKLRKLEDYRYTPVVFITTLNSEEDRRRAILSGGTLYIVKPINLQALEKILRSL</sequence>
<dbReference type="PANTHER" id="PTHR43228">
    <property type="entry name" value="TWO-COMPONENT RESPONSE REGULATOR"/>
    <property type="match status" value="1"/>
</dbReference>
<dbReference type="AlphaFoldDB" id="A0A7C5L462"/>
<dbReference type="SUPFAM" id="SSF52172">
    <property type="entry name" value="CheY-like"/>
    <property type="match status" value="1"/>
</dbReference>
<dbReference type="EMBL" id="DRNB01000310">
    <property type="protein sequence ID" value="HHJ64909.1"/>
    <property type="molecule type" value="Genomic_DNA"/>
</dbReference>
<dbReference type="SMART" id="SM00448">
    <property type="entry name" value="REC"/>
    <property type="match status" value="1"/>
</dbReference>
<protein>
    <submittedName>
        <fullName evidence="3">Response regulator</fullName>
    </submittedName>
</protein>
<proteinExistence type="predicted"/>
<reference evidence="3" key="1">
    <citation type="journal article" date="2020" name="mSystems">
        <title>Genome- and Community-Level Interaction Insights into Carbon Utilization and Element Cycling Functions of Hydrothermarchaeota in Hydrothermal Sediment.</title>
        <authorList>
            <person name="Zhou Z."/>
            <person name="Liu Y."/>
            <person name="Xu W."/>
            <person name="Pan J."/>
            <person name="Luo Z.H."/>
            <person name="Li M."/>
        </authorList>
    </citation>
    <scope>NUCLEOTIDE SEQUENCE [LARGE SCALE GENOMIC DNA]</scope>
    <source>
        <strain evidence="3">HyVt-501</strain>
    </source>
</reference>
<dbReference type="PROSITE" id="PS50110">
    <property type="entry name" value="RESPONSE_REGULATORY"/>
    <property type="match status" value="1"/>
</dbReference>
<feature type="modified residue" description="4-aspartylphosphate" evidence="1">
    <location>
        <position position="57"/>
    </location>
</feature>
<evidence type="ECO:0000313" key="3">
    <source>
        <dbReference type="EMBL" id="HHJ64909.1"/>
    </source>
</evidence>
<dbReference type="PANTHER" id="PTHR43228:SF1">
    <property type="entry name" value="TWO-COMPONENT RESPONSE REGULATOR ARR22"/>
    <property type="match status" value="1"/>
</dbReference>
<gene>
    <name evidence="3" type="ORF">ENJ61_08395</name>
</gene>
<dbReference type="InterPro" id="IPR011006">
    <property type="entry name" value="CheY-like_superfamily"/>
</dbReference>
<keyword evidence="1" id="KW-0597">Phosphoprotein</keyword>
<dbReference type="InterPro" id="IPR052048">
    <property type="entry name" value="ST_Response_Regulator"/>
</dbReference>
<dbReference type="Pfam" id="PF00072">
    <property type="entry name" value="Response_reg"/>
    <property type="match status" value="1"/>
</dbReference>
<evidence type="ECO:0000259" key="2">
    <source>
        <dbReference type="PROSITE" id="PS50110"/>
    </source>
</evidence>
<dbReference type="Gene3D" id="3.40.50.2300">
    <property type="match status" value="1"/>
</dbReference>
<dbReference type="InterPro" id="IPR001789">
    <property type="entry name" value="Sig_transdc_resp-reg_receiver"/>
</dbReference>
<accession>A0A7C5L462</accession>
<organism evidence="3">
    <name type="scientific">Aquifex aeolicus</name>
    <dbReference type="NCBI Taxonomy" id="63363"/>
    <lineage>
        <taxon>Bacteria</taxon>
        <taxon>Pseudomonadati</taxon>
        <taxon>Aquificota</taxon>
        <taxon>Aquificia</taxon>
        <taxon>Aquificales</taxon>
        <taxon>Aquificaceae</taxon>
        <taxon>Aquifex</taxon>
    </lineage>
</organism>
<name>A0A7C5L462_AQUAO</name>